<accession>A0ABX1X384</accession>
<dbReference type="Pfam" id="PF12833">
    <property type="entry name" value="HTH_18"/>
    <property type="match status" value="1"/>
</dbReference>
<keyword evidence="4" id="KW-0812">Transmembrane</keyword>
<dbReference type="PANTHER" id="PTHR43280">
    <property type="entry name" value="ARAC-FAMILY TRANSCRIPTIONAL REGULATOR"/>
    <property type="match status" value="1"/>
</dbReference>
<gene>
    <name evidence="6" type="ORF">GC096_02255</name>
</gene>
<dbReference type="SMART" id="SM00342">
    <property type="entry name" value="HTH_ARAC"/>
    <property type="match status" value="1"/>
</dbReference>
<dbReference type="Gene3D" id="1.10.10.60">
    <property type="entry name" value="Homeodomain-like"/>
    <property type="match status" value="2"/>
</dbReference>
<sequence>MNTGMVLLDERTKAMRIMERKRSVKNKFLVSYLIILILPLLLLGTWGYWWMSTVIKEQTEKFYISTLKQVIDSMDNSFQGMNAMTQTLSESPWVQRIAAMEGSNIDYSRVTQEQLADYATYLQNYQSINTMIERIAIIFNTKKQVLTSKGLDSFDWFFTKDYAYANMTVAEWEKSVSQYTSGQILSARRLSSYERIDNVVSYVKTIPTLLDQTPRATILIGIKESRIKEQLNNTFQLPGSSIYIMNGPDSFLTGQNMQESIQRKLEYKTDKKVVVEQLTMDDGSASYAFYAPSKFNDWYYITVVPKAVVLDKVNYFNYATWILIALILVSGIIASYFMAFNNYRPIRRLIDNVQGELISGQRKDGKGTAKSYYEYDVIKSTFDQMKLTRQELESKVNDYLPMAVYSLFIKLLYNTLSSDQIEYTMRMMHIGNRNNNWTVAVIYLPNAQADTTNLRQKISQWTAAEGEELYIIELENGRFAVVVNTDNGDEMRNALKEIKKKVFANESWAGIVTGIGSPYSGLEGISASYREAVIVINHTLVTSDNSEAVLSFNDISSNNELRYWFPAEKQQELQHRLRMGDFDKVEPILDQLLRANFEHPSFGALPAQCLLYDLISTALKVPESQGMGKMVLNDEGQFPVISTVNEIKAYVYQLYKEICTMFKERRKLESAKAHQDILDYIDLHYCFSEFSLNALAEHFGMSASQMSKLFKELTGMTFVDYLTKKRITTAKSFMAANELTLEELGKKVGYENTLTFRRAFKKVEGVNPSEFRDMSDESQ</sequence>
<feature type="transmembrane region" description="Helical" evidence="4">
    <location>
        <begin position="28"/>
        <end position="51"/>
    </location>
</feature>
<dbReference type="SUPFAM" id="SSF46689">
    <property type="entry name" value="Homeodomain-like"/>
    <property type="match status" value="2"/>
</dbReference>
<dbReference type="Pfam" id="PF17853">
    <property type="entry name" value="GGDEF_2"/>
    <property type="match status" value="1"/>
</dbReference>
<dbReference type="InterPro" id="IPR018060">
    <property type="entry name" value="HTH_AraC"/>
</dbReference>
<feature type="transmembrane region" description="Helical" evidence="4">
    <location>
        <begin position="318"/>
        <end position="339"/>
    </location>
</feature>
<dbReference type="PROSITE" id="PS01124">
    <property type="entry name" value="HTH_ARAC_FAMILY_2"/>
    <property type="match status" value="1"/>
</dbReference>
<dbReference type="InterPro" id="IPR009057">
    <property type="entry name" value="Homeodomain-like_sf"/>
</dbReference>
<comment type="caution">
    <text evidence="6">The sequence shown here is derived from an EMBL/GenBank/DDBJ whole genome shotgun (WGS) entry which is preliminary data.</text>
</comment>
<protein>
    <submittedName>
        <fullName evidence="6">Helix-turn-helix domain-containing protein</fullName>
    </submittedName>
</protein>
<evidence type="ECO:0000256" key="1">
    <source>
        <dbReference type="ARBA" id="ARBA00023015"/>
    </source>
</evidence>
<keyword evidence="3" id="KW-0804">Transcription</keyword>
<evidence type="ECO:0000259" key="5">
    <source>
        <dbReference type="PROSITE" id="PS01124"/>
    </source>
</evidence>
<evidence type="ECO:0000256" key="2">
    <source>
        <dbReference type="ARBA" id="ARBA00023125"/>
    </source>
</evidence>
<organism evidence="6 7">
    <name type="scientific">Paenibacillus plantarum</name>
    <dbReference type="NCBI Taxonomy" id="2654975"/>
    <lineage>
        <taxon>Bacteria</taxon>
        <taxon>Bacillati</taxon>
        <taxon>Bacillota</taxon>
        <taxon>Bacilli</taxon>
        <taxon>Bacillales</taxon>
        <taxon>Paenibacillaceae</taxon>
        <taxon>Paenibacillus</taxon>
    </lineage>
</organism>
<keyword evidence="7" id="KW-1185">Reference proteome</keyword>
<feature type="domain" description="HTH araC/xylS-type" evidence="5">
    <location>
        <begin position="675"/>
        <end position="774"/>
    </location>
</feature>
<dbReference type="InterPro" id="IPR041522">
    <property type="entry name" value="CdaR_GGDEF"/>
</dbReference>
<dbReference type="EMBL" id="WHNY01000005">
    <property type="protein sequence ID" value="NOU62868.1"/>
    <property type="molecule type" value="Genomic_DNA"/>
</dbReference>
<evidence type="ECO:0000256" key="4">
    <source>
        <dbReference type="SAM" id="Phobius"/>
    </source>
</evidence>
<evidence type="ECO:0000313" key="7">
    <source>
        <dbReference type="Proteomes" id="UP000653578"/>
    </source>
</evidence>
<evidence type="ECO:0000256" key="3">
    <source>
        <dbReference type="ARBA" id="ARBA00023163"/>
    </source>
</evidence>
<keyword evidence="4" id="KW-0472">Membrane</keyword>
<dbReference type="Proteomes" id="UP000653578">
    <property type="component" value="Unassembled WGS sequence"/>
</dbReference>
<dbReference type="PANTHER" id="PTHR43280:SF28">
    <property type="entry name" value="HTH-TYPE TRANSCRIPTIONAL ACTIVATOR RHAS"/>
    <property type="match status" value="1"/>
</dbReference>
<name>A0ABX1X384_9BACL</name>
<keyword evidence="4" id="KW-1133">Transmembrane helix</keyword>
<reference evidence="6 7" key="1">
    <citation type="submission" date="2019-10" db="EMBL/GenBank/DDBJ databases">
        <title>Description of Paenibacillus humi sp. nov.</title>
        <authorList>
            <person name="Carlier A."/>
            <person name="Qi S."/>
        </authorList>
    </citation>
    <scope>NUCLEOTIDE SEQUENCE [LARGE SCALE GENOMIC DNA]</scope>
    <source>
        <strain evidence="6 7">LMG 31461</strain>
    </source>
</reference>
<proteinExistence type="predicted"/>
<keyword evidence="1" id="KW-0805">Transcription regulation</keyword>
<keyword evidence="2" id="KW-0238">DNA-binding</keyword>
<evidence type="ECO:0000313" key="6">
    <source>
        <dbReference type="EMBL" id="NOU62868.1"/>
    </source>
</evidence>